<gene>
    <name evidence="3" type="ORF">L249_7764</name>
</gene>
<evidence type="ECO:0000256" key="1">
    <source>
        <dbReference type="SAM" id="MobiDB-lite"/>
    </source>
</evidence>
<evidence type="ECO:0000313" key="3">
    <source>
        <dbReference type="EMBL" id="RCI11242.1"/>
    </source>
</evidence>
<protein>
    <recommendedName>
        <fullName evidence="5">Enterotoxin</fullName>
    </recommendedName>
</protein>
<proteinExistence type="predicted"/>
<dbReference type="SUPFAM" id="SSF56399">
    <property type="entry name" value="ADP-ribosylation"/>
    <property type="match status" value="1"/>
</dbReference>
<dbReference type="EMBL" id="LKCN02000010">
    <property type="protein sequence ID" value="RCI11242.1"/>
    <property type="molecule type" value="Genomic_DNA"/>
</dbReference>
<feature type="chain" id="PRO_5017043313" description="Enterotoxin" evidence="2">
    <location>
        <begin position="24"/>
        <end position="774"/>
    </location>
</feature>
<evidence type="ECO:0008006" key="5">
    <source>
        <dbReference type="Google" id="ProtNLM"/>
    </source>
</evidence>
<keyword evidence="2" id="KW-0732">Signal</keyword>
<accession>A0A367LAH2</accession>
<feature type="region of interest" description="Disordered" evidence="1">
    <location>
        <begin position="734"/>
        <end position="774"/>
    </location>
</feature>
<organism evidence="3 4">
    <name type="scientific">Ophiocordyceps polyrhachis-furcata BCC 54312</name>
    <dbReference type="NCBI Taxonomy" id="1330021"/>
    <lineage>
        <taxon>Eukaryota</taxon>
        <taxon>Fungi</taxon>
        <taxon>Dikarya</taxon>
        <taxon>Ascomycota</taxon>
        <taxon>Pezizomycotina</taxon>
        <taxon>Sordariomycetes</taxon>
        <taxon>Hypocreomycetidae</taxon>
        <taxon>Hypocreales</taxon>
        <taxon>Ophiocordycipitaceae</taxon>
        <taxon>Ophiocordyceps</taxon>
    </lineage>
</organism>
<feature type="signal peptide" evidence="2">
    <location>
        <begin position="1"/>
        <end position="23"/>
    </location>
</feature>
<dbReference type="Gene3D" id="3.90.210.10">
    <property type="entry name" value="Heat-Labile Enterotoxin, subunit A"/>
    <property type="match status" value="1"/>
</dbReference>
<sequence>MHWTKIITCAAPLWLSWLDPISAGLSGASGAIVRRQPGKFFVYRGDTRSPRTISADGGFRPHGHPNWVDNPRAFYIHRHYTGGPRGCGVSYIEDEPQDAVWETAYVSMAREESTAETYPGWIYEIVPTKNIFDDELSESEVLALGGVRWSQVRRFRWSYEVEKTWLPNPHYDAALWEDSPIRGISIHEENEALDEFVQLDETKYFDPVAQKAAMNFMRRERMVSHFGEFPPQFKYYPPHKDVPGDREIPPQFRGRREWESSSSESSSSSGSEDGGIWKMLGYDSKEEWDEAVRKDMTRTRTSSSGSEEVLDMWQSWGFDSKEEWEEMMRDSSKRFCKRDGLPCGELSLAKIGEADEDVLARLTEAVAAKDFEQMAVRFGVADLAKSRGGLEVSELRARLKGYQSLSSSSSIRIADGIKKAKNAGKGVLLIGALGLYIKQLVDVFSTETSALDRVAVVTSIVPVVGCGVQAGADGVKGDVDPIGKTLCVVGDVLLFTPLWPLGVLFQLTRMWWESVAKKLIEKISNPKTVYQSRLDGWNEFCGGVEKYVRSDTFADNIQRQYMAEMSAIIFKAAEAKGKLVTGTLSLLSKVNNATTTTGALSLQNNATTTTMSPQLQRRMMLRRAFFASRQIRDMVCREADKTKKRLRDQYKLQMTKWLQEQQTIFDDRFWDVLLREAVMVISVPLPVEVGVDAILHMTHRMEDLVKGYRSKSQPLPVWPRGVDDLNAIVDGHFDRFQPPSPCRKKGKKGKGGEPLAIAGGSSEHEAVGNQTATA</sequence>
<evidence type="ECO:0000256" key="2">
    <source>
        <dbReference type="SAM" id="SignalP"/>
    </source>
</evidence>
<feature type="region of interest" description="Disordered" evidence="1">
    <location>
        <begin position="237"/>
        <end position="276"/>
    </location>
</feature>
<name>A0A367LAH2_9HYPO</name>
<dbReference type="AlphaFoldDB" id="A0A367LAH2"/>
<comment type="caution">
    <text evidence="3">The sequence shown here is derived from an EMBL/GenBank/DDBJ whole genome shotgun (WGS) entry which is preliminary data.</text>
</comment>
<reference evidence="3 4" key="1">
    <citation type="journal article" date="2015" name="BMC Genomics">
        <title>Insights from the genome of Ophiocordyceps polyrhachis-furcata to pathogenicity and host specificity in insect fungi.</title>
        <authorList>
            <person name="Wichadakul D."/>
            <person name="Kobmoo N."/>
            <person name="Ingsriswang S."/>
            <person name="Tangphatsornruang S."/>
            <person name="Chantasingh D."/>
            <person name="Luangsa-ard J.J."/>
            <person name="Eurwilaichitr L."/>
        </authorList>
    </citation>
    <scope>NUCLEOTIDE SEQUENCE [LARGE SCALE GENOMIC DNA]</scope>
    <source>
        <strain evidence="3 4">BCC 54312</strain>
    </source>
</reference>
<dbReference type="OrthoDB" id="4925998at2759"/>
<evidence type="ECO:0000313" key="4">
    <source>
        <dbReference type="Proteomes" id="UP000253664"/>
    </source>
</evidence>
<feature type="compositionally biased region" description="Basic and acidic residues" evidence="1">
    <location>
        <begin position="238"/>
        <end position="259"/>
    </location>
</feature>
<keyword evidence="4" id="KW-1185">Reference proteome</keyword>
<feature type="compositionally biased region" description="Low complexity" evidence="1">
    <location>
        <begin position="260"/>
        <end position="271"/>
    </location>
</feature>
<dbReference type="Proteomes" id="UP000253664">
    <property type="component" value="Unassembled WGS sequence"/>
</dbReference>